<dbReference type="InterPro" id="IPR020845">
    <property type="entry name" value="AMP-binding_CS"/>
</dbReference>
<keyword evidence="6" id="KW-0413">Isomerase</keyword>
<dbReference type="FunFam" id="3.40.50.12780:FF:000012">
    <property type="entry name" value="Non-ribosomal peptide synthetase"/>
    <property type="match status" value="1"/>
</dbReference>
<dbReference type="PANTHER" id="PTHR45398:SF1">
    <property type="entry name" value="ENZYME, PUTATIVE (JCVI)-RELATED"/>
    <property type="match status" value="1"/>
</dbReference>
<reference evidence="6 7" key="1">
    <citation type="journal article" date="2011" name="J. Bacteriol.">
        <title>Complete genome sequence of the haloaromatic acid-degrading bacterium Achromobacter xylosoxidans A8.</title>
        <authorList>
            <person name="Strnad H."/>
            <person name="Ridl J."/>
            <person name="Paces J."/>
            <person name="Kolar M."/>
            <person name="Vlcek C."/>
            <person name="Paces V."/>
        </authorList>
    </citation>
    <scope>NUCLEOTIDE SEQUENCE [LARGE SCALE GENOMIC DNA]</scope>
    <source>
        <strain evidence="6 7">A8</strain>
    </source>
</reference>
<dbReference type="EC" id="5.1.1.-" evidence="6"/>
<dbReference type="Gene3D" id="3.40.50.1820">
    <property type="entry name" value="alpha/beta hydrolase"/>
    <property type="match status" value="1"/>
</dbReference>
<dbReference type="CDD" id="cd19534">
    <property type="entry name" value="E_NRPS"/>
    <property type="match status" value="1"/>
</dbReference>
<name>E3HPT3_ACHXA</name>
<evidence type="ECO:0000313" key="7">
    <source>
        <dbReference type="Proteomes" id="UP000006876"/>
    </source>
</evidence>
<dbReference type="HOGENOM" id="CLU_000022_0_12_4"/>
<dbReference type="FunFam" id="3.30.300.30:FF:000010">
    <property type="entry name" value="Enterobactin synthetase component F"/>
    <property type="match status" value="2"/>
</dbReference>
<dbReference type="Gene3D" id="3.30.559.10">
    <property type="entry name" value="Chloramphenicol acetyltransferase-like domain"/>
    <property type="match status" value="3"/>
</dbReference>
<dbReference type="GO" id="GO:0044550">
    <property type="term" value="P:secondary metabolite biosynthetic process"/>
    <property type="evidence" value="ECO:0007669"/>
    <property type="project" value="UniProtKB-ARBA"/>
</dbReference>
<dbReference type="PANTHER" id="PTHR45398">
    <property type="match status" value="1"/>
</dbReference>
<dbReference type="InterPro" id="IPR000873">
    <property type="entry name" value="AMP-dep_synth/lig_dom"/>
</dbReference>
<dbReference type="Gene3D" id="2.30.38.10">
    <property type="entry name" value="Luciferase, Domain 3"/>
    <property type="match status" value="2"/>
</dbReference>
<dbReference type="EMBL" id="CP002287">
    <property type="protein sequence ID" value="ADP15917.1"/>
    <property type="molecule type" value="Genomic_DNA"/>
</dbReference>
<dbReference type="SUPFAM" id="SSF52777">
    <property type="entry name" value="CoA-dependent acyltransferases"/>
    <property type="match status" value="6"/>
</dbReference>
<dbReference type="eggNOG" id="COG1020">
    <property type="taxonomic scope" value="Bacteria"/>
</dbReference>
<dbReference type="STRING" id="762376.AXYL_02597"/>
<dbReference type="Pfam" id="PF13193">
    <property type="entry name" value="AMP-binding_C"/>
    <property type="match status" value="2"/>
</dbReference>
<dbReference type="OrthoDB" id="8826085at2"/>
<comment type="similarity">
    <text evidence="2">Belongs to the ATP-dependent AMP-binding enzyme family.</text>
</comment>
<evidence type="ECO:0000259" key="5">
    <source>
        <dbReference type="PROSITE" id="PS50075"/>
    </source>
</evidence>
<dbReference type="PATRIC" id="fig|762376.5.peg.2600"/>
<dbReference type="SUPFAM" id="SSF56801">
    <property type="entry name" value="Acetyl-CoA synthetase-like"/>
    <property type="match status" value="2"/>
</dbReference>
<dbReference type="CDD" id="cd19531">
    <property type="entry name" value="LCL_NRPS-like"/>
    <property type="match status" value="1"/>
</dbReference>
<dbReference type="InterPro" id="IPR010060">
    <property type="entry name" value="NRPS_synth"/>
</dbReference>
<dbReference type="CDD" id="cd05930">
    <property type="entry name" value="A_NRPS"/>
    <property type="match status" value="1"/>
</dbReference>
<dbReference type="PROSITE" id="PS50075">
    <property type="entry name" value="CARRIER"/>
    <property type="match status" value="2"/>
</dbReference>
<dbReference type="InterPro" id="IPR020806">
    <property type="entry name" value="PKS_PP-bd"/>
</dbReference>
<evidence type="ECO:0000256" key="3">
    <source>
        <dbReference type="ARBA" id="ARBA00022450"/>
    </source>
</evidence>
<dbReference type="NCBIfam" id="TIGR01720">
    <property type="entry name" value="NRPS-para261"/>
    <property type="match status" value="1"/>
</dbReference>
<dbReference type="Gene3D" id="1.10.1200.10">
    <property type="entry name" value="ACP-like"/>
    <property type="match status" value="1"/>
</dbReference>
<dbReference type="InterPro" id="IPR029058">
    <property type="entry name" value="AB_hydrolase_fold"/>
</dbReference>
<dbReference type="CDD" id="cd19543">
    <property type="entry name" value="DCL_NRPS"/>
    <property type="match status" value="1"/>
</dbReference>
<dbReference type="Pfam" id="PF00668">
    <property type="entry name" value="Condensation"/>
    <property type="match status" value="3"/>
</dbReference>
<feature type="domain" description="Carrier" evidence="5">
    <location>
        <begin position="2511"/>
        <end position="2586"/>
    </location>
</feature>
<comment type="cofactor">
    <cofactor evidence="1">
        <name>pantetheine 4'-phosphate</name>
        <dbReference type="ChEBI" id="CHEBI:47942"/>
    </cofactor>
</comment>
<gene>
    <name evidence="6" type="ordered locus">AXYL_02597</name>
</gene>
<protein>
    <submittedName>
        <fullName evidence="6">Linear gramicidin synthetase subunit C</fullName>
        <ecNumber evidence="6">5.1.1.-</ecNumber>
    </submittedName>
</protein>
<keyword evidence="3" id="KW-0596">Phosphopantetheine</keyword>
<dbReference type="GO" id="GO:0043041">
    <property type="term" value="P:amino acid activation for nonribosomal peptide biosynthetic process"/>
    <property type="evidence" value="ECO:0007669"/>
    <property type="project" value="UniProtKB-ARBA"/>
</dbReference>
<dbReference type="RefSeq" id="WP_013393237.1">
    <property type="nucleotide sequence ID" value="NC_014640.1"/>
</dbReference>
<dbReference type="FunFam" id="3.40.50.980:FF:000001">
    <property type="entry name" value="Non-ribosomal peptide synthetase"/>
    <property type="match status" value="2"/>
</dbReference>
<feature type="domain" description="Carrier" evidence="5">
    <location>
        <begin position="1003"/>
        <end position="1077"/>
    </location>
</feature>
<dbReference type="GO" id="GO:0016853">
    <property type="term" value="F:isomerase activity"/>
    <property type="evidence" value="ECO:0007669"/>
    <property type="project" value="UniProtKB-KW"/>
</dbReference>
<dbReference type="Gene3D" id="3.40.50.980">
    <property type="match status" value="4"/>
</dbReference>
<dbReference type="Gene3D" id="3.30.300.30">
    <property type="match status" value="2"/>
</dbReference>
<dbReference type="KEGG" id="axy:AXYL_02597"/>
<dbReference type="InterPro" id="IPR006162">
    <property type="entry name" value="Ppantetheine_attach_site"/>
</dbReference>
<organism evidence="6 7">
    <name type="scientific">Achromobacter xylosoxidans (strain A8)</name>
    <dbReference type="NCBI Taxonomy" id="762376"/>
    <lineage>
        <taxon>Bacteria</taxon>
        <taxon>Pseudomonadati</taxon>
        <taxon>Pseudomonadota</taxon>
        <taxon>Betaproteobacteria</taxon>
        <taxon>Burkholderiales</taxon>
        <taxon>Alcaligenaceae</taxon>
        <taxon>Achromobacter</taxon>
    </lineage>
</organism>
<dbReference type="FunFam" id="3.40.50.980:FF:000002">
    <property type="entry name" value="Enterobactin synthetase component F"/>
    <property type="match status" value="1"/>
</dbReference>
<dbReference type="InterPro" id="IPR036736">
    <property type="entry name" value="ACP-like_sf"/>
</dbReference>
<dbReference type="SMART" id="SM00823">
    <property type="entry name" value="PKS_PP"/>
    <property type="match status" value="2"/>
</dbReference>
<dbReference type="GO" id="GO:0031177">
    <property type="term" value="F:phosphopantetheine binding"/>
    <property type="evidence" value="ECO:0007669"/>
    <property type="project" value="InterPro"/>
</dbReference>
<evidence type="ECO:0000256" key="4">
    <source>
        <dbReference type="ARBA" id="ARBA00022553"/>
    </source>
</evidence>
<accession>E3HPT3</accession>
<dbReference type="InterPro" id="IPR045851">
    <property type="entry name" value="AMP-bd_C_sf"/>
</dbReference>
<dbReference type="InterPro" id="IPR009081">
    <property type="entry name" value="PP-bd_ACP"/>
</dbReference>
<dbReference type="FunFam" id="1.10.1200.10:FF:000005">
    <property type="entry name" value="Nonribosomal peptide synthetase 1"/>
    <property type="match status" value="2"/>
</dbReference>
<dbReference type="InterPro" id="IPR023213">
    <property type="entry name" value="CAT-like_dom_sf"/>
</dbReference>
<dbReference type="FunFam" id="2.30.38.10:FF:000001">
    <property type="entry name" value="Non-ribosomal peptide synthetase PvdI"/>
    <property type="match status" value="2"/>
</dbReference>
<evidence type="ECO:0000313" key="6">
    <source>
        <dbReference type="EMBL" id="ADP15917.1"/>
    </source>
</evidence>
<dbReference type="Pfam" id="PF00550">
    <property type="entry name" value="PP-binding"/>
    <property type="match status" value="2"/>
</dbReference>
<sequence length="2608" mass="287989">MELDEKSIARRFAALSPEARRGFLTKIGEAGLSYVDLPIVPVDRNEALPISYAQRGLWLTWQLDPSSPAYNMPGFLRFKGVLAKDAMLAAMRQLTRRHETLRTILPVGIDGEPAQVILPMESVQVDVVDLRSVPEDRRMGKLSSLQQALVSQPFKLDAEPPIRATLWEVNEDEHVLGIVLHHIAGDGASVRILLDELLILYRNACGEHPQELHALPVQFADYAVWQRNWFDAGERERQLEYWRLRLGMEHPPIELPMLRPRGSVTESKERHYEFQLSRELSDRMRALAGSHRASLYMVMLALLKVTLYRFSGTQDVRVGTPVANRRKAETQGLVGYFLNLLVMRTQMDPASSFVDVLARVRETVLDAHAHQDLPFDLLVDALRPEREAGVHPLFQVKCTQQETVPETRSLGDLEVKFVPVSSGQAHFDLSLDFTDREDGIRCDLIYAEALFDEAIVHTFAATLDGFATQAVNFPHRKVADLSLPVPVSEVAGAQREFGAPSVIRMWELAARARSARLAVIDEDQCLTYAELDRQSSRLAQMLIERGVGCDVRVGVHADRSCPFVVGLLAVLKAGGAYVPLDPSLPSERLAYQLGDSGAALLLSSGRPAWQVGVPVLSLELAAVPEQDLVQILPPTQPSQAAYVIYTSGSTGNPKGVVISHGALANYVQALLERLDLPESARSMAMVSTVAADLGHTVLFGALCSGRELHLISAERAFDPDAFSDYMSRHRVDVLKIVPSHLQALLNAGAPENILPTSRLVVGGEATRWSLLAQVADLKPECQVFNHYGPTETTVGILTQEARVALRTASTLPVGKPLANGYACVLDADLNPVPFGVVGELYVGGPGVARGYQGRAAQTAERFVASPSKKGERLYRTGDRVRMLEDGNLEFLGRADDQVKVRGYRVELREIAQALLEMVGLVEAEVVAREDEDGRTQLHAYVVTRPGETIAAEDLRERLAQKLPEYMVPGAIMQLDVLPLTANGKVDRKALPLPGERAAKDYEAPQGQVEQVLADVWVQVLRVDRVGRHDNFFELGGDSILTLQIVARARKKGLRFTPKELMERQTVAAVAAVATLETAPIASAAAVAASSEAGIRFAPIPVQAWFFDQQFEDHHHWNQSLLLSATEVIEPAQVRQAVEALVIHHEALRLVAECGADRRWSLSSLPPGQSVFEEIDIGSGGDVAVAIENAADRVQRSLSLQRPFKAVWMNLGDGRAGRLLLVAHHLVVDGVSWRVILDDLQTVYRQLREGRVPELPTATTPLRDWSKALARYADSAELRNELTYWQNVVGRAERSLPGVADGSNTLAESRTLITSLDEARTEQLLADVSQAYRTRIDDILLTALARTLCAWDGREHVLVELEGHGREVQLFDDLDLSRTVGWFTTLYPVRLAPGDTSRQAGGDLGASLKAIKEQLRQVPNKGIGYGVLRYLGSGGPVLAGGAYPQVTFNYLGQVDQSFGGDSIWRLARERTGQERASSSRRRTWLSLDAEVHRGELRVGWTYSTAVHDEATIKELSRSFLNELEHLIEHCLHGAQGVTPSDFPLARVSQRRLDGLRLPWNRVVDLYPLSPMQAGMLFHSILEPAGTVYINQLRLELEALDPARFKAAWKTTFDRHEILRTAFIQGEASLQWVARTVELPLVEYDWRDHVDLDAALDELAHAEHERGFDLATPPLMRLVLVQCAAGRYHLIWTRHHLLLDGWSTARLLAEILTCYSGKNPLPSRGRYRDYIAWLQARDGAAAETYWRTLLADVDGPTRITSEHKPSTDGQGYQEHIQVFDAVETARMAEFVRAERITLNTLVQAGWALLLRRYTGQTGVCFGATMSGRPAELPDADEVLGLFINTLPVVARPRPEQRIGDWLRMLQAQNVASREYEHTPLFEIQRWAGSNGQGLFDSILVFENYPVDEALRQPGNGTPRVSIAGNREETSYPMTLTVTVADVLTIGYFFQERCFAAELVAQLAGHMRNLLMSLCASAQRCLGEIDAVSEAERRQLSEWGVNAHRYPDAEPVYRLIERRVRNNPHAAALLFGDESLTYAELNLRANRLAHRLIRLGVGPEVRVGIAVERSIEMVVGLLAILKAGGAYVPLDPEYPTERLAYMMADSGIRLLLTQHGVTDRLPALEALEVLELDGLDVTDESGHDPRIDVHGENLAYVIYTSGSTGRPKGAANRHVALHSRLTWMQQAYGLTASDTVLQKTPFSFDVSVWEFFWPLMTGARLVLAKPGDHRDPARLVELIRENSVTTLHFVPSMLQAFLAHDGIEACISLSHIVCSGEALPVEAQNGVFRSLPQAVLSNLYGPTEAAIDVTHWACRDDGCGHVPIGQPISGIQTYVLDEGLSLAPVGVTGELYLGGVGLARGYLGRSGLSAERFVADPFGEAGGRLYRTGDLVRWNAEGQLEYLGRIDHQVKIRGLRIELGEVEAQLLSQAEVREAVVVARDGPGGARLVGYVSAQAGKIVESEELKERLGRQLPDYMVPSAIVVLEELPLNANGKVDRKVLPEAGVDSARTYEAPRGEVEEALATIWAEVLGIERVGRHDNFFELGGHSLLALQVVARVQSRMQKDIAIRDFFATPSLSEVSVLLEAEPLMKERSQSLSEVVAFIDDLEAA</sequence>
<dbReference type="Gene3D" id="3.30.559.30">
    <property type="entry name" value="Nonribosomal peptide synthetase, condensation domain"/>
    <property type="match status" value="3"/>
</dbReference>
<dbReference type="NCBIfam" id="NF003417">
    <property type="entry name" value="PRK04813.1"/>
    <property type="match status" value="2"/>
</dbReference>
<evidence type="ECO:0000256" key="2">
    <source>
        <dbReference type="ARBA" id="ARBA00006432"/>
    </source>
</evidence>
<dbReference type="NCBIfam" id="TIGR01733">
    <property type="entry name" value="AA-adenyl-dom"/>
    <property type="match status" value="2"/>
</dbReference>
<proteinExistence type="inferred from homology"/>
<dbReference type="InterPro" id="IPR010071">
    <property type="entry name" value="AA_adenyl_dom"/>
</dbReference>
<dbReference type="PROSITE" id="PS00012">
    <property type="entry name" value="PHOSPHOPANTETHEINE"/>
    <property type="match status" value="2"/>
</dbReference>
<keyword evidence="4" id="KW-0597">Phosphoprotein</keyword>
<dbReference type="InterPro" id="IPR025110">
    <property type="entry name" value="AMP-bd_C"/>
</dbReference>
<dbReference type="Proteomes" id="UP000006876">
    <property type="component" value="Chromosome"/>
</dbReference>
<dbReference type="Pfam" id="PF00501">
    <property type="entry name" value="AMP-binding"/>
    <property type="match status" value="2"/>
</dbReference>
<dbReference type="SUPFAM" id="SSF47336">
    <property type="entry name" value="ACP-like"/>
    <property type="match status" value="2"/>
</dbReference>
<dbReference type="InterPro" id="IPR001242">
    <property type="entry name" value="Condensation_dom"/>
</dbReference>
<dbReference type="CDD" id="cd17646">
    <property type="entry name" value="A_NRPS_AB3403-like"/>
    <property type="match status" value="1"/>
</dbReference>
<dbReference type="PROSITE" id="PS00455">
    <property type="entry name" value="AMP_BINDING"/>
    <property type="match status" value="2"/>
</dbReference>
<evidence type="ECO:0000256" key="1">
    <source>
        <dbReference type="ARBA" id="ARBA00001957"/>
    </source>
</evidence>